<evidence type="ECO:0000313" key="4">
    <source>
        <dbReference type="Proteomes" id="UP001501337"/>
    </source>
</evidence>
<feature type="region of interest" description="Disordered" evidence="1">
    <location>
        <begin position="84"/>
        <end position="109"/>
    </location>
</feature>
<gene>
    <name evidence="3" type="ORF">GCM10022278_37780</name>
</gene>
<protein>
    <submittedName>
        <fullName evidence="3">Uncharacterized protein</fullName>
    </submittedName>
</protein>
<keyword evidence="2" id="KW-0732">Signal</keyword>
<name>A0ABP7Q7A5_9GAMM</name>
<accession>A0ABP7Q7A5</accession>
<proteinExistence type="predicted"/>
<feature type="compositionally biased region" description="Polar residues" evidence="1">
    <location>
        <begin position="97"/>
        <end position="109"/>
    </location>
</feature>
<reference evidence="4" key="1">
    <citation type="journal article" date="2019" name="Int. J. Syst. Evol. Microbiol.">
        <title>The Global Catalogue of Microorganisms (GCM) 10K type strain sequencing project: providing services to taxonomists for standard genome sequencing and annotation.</title>
        <authorList>
            <consortium name="The Broad Institute Genomics Platform"/>
            <consortium name="The Broad Institute Genome Sequencing Center for Infectious Disease"/>
            <person name="Wu L."/>
            <person name="Ma J."/>
        </authorList>
    </citation>
    <scope>NUCLEOTIDE SEQUENCE [LARGE SCALE GENOMIC DNA]</scope>
    <source>
        <strain evidence="4">JCM 17555</strain>
    </source>
</reference>
<feature type="chain" id="PRO_5045751291" evidence="2">
    <location>
        <begin position="21"/>
        <end position="109"/>
    </location>
</feature>
<keyword evidence="4" id="KW-1185">Reference proteome</keyword>
<feature type="signal peptide" evidence="2">
    <location>
        <begin position="1"/>
        <end position="20"/>
    </location>
</feature>
<sequence length="109" mass="11483">MKLKISAVLGFVFLPGFAQSDGGSSDCDTSDVSALWLSTMAVAAEDAVRLHRSYCDPEAASSLNPKSINSFNVTAQGVALAAAAESESQQTSDSSKKLTQCLHQMQTPR</sequence>
<dbReference type="Proteomes" id="UP001501337">
    <property type="component" value="Unassembled WGS sequence"/>
</dbReference>
<comment type="caution">
    <text evidence="3">The sequence shown here is derived from an EMBL/GenBank/DDBJ whole genome shotgun (WGS) entry which is preliminary data.</text>
</comment>
<organism evidence="3 4">
    <name type="scientific">Allohahella marinimesophila</name>
    <dbReference type="NCBI Taxonomy" id="1054972"/>
    <lineage>
        <taxon>Bacteria</taxon>
        <taxon>Pseudomonadati</taxon>
        <taxon>Pseudomonadota</taxon>
        <taxon>Gammaproteobacteria</taxon>
        <taxon>Oceanospirillales</taxon>
        <taxon>Hahellaceae</taxon>
        <taxon>Allohahella</taxon>
    </lineage>
</organism>
<evidence type="ECO:0000256" key="2">
    <source>
        <dbReference type="SAM" id="SignalP"/>
    </source>
</evidence>
<feature type="compositionally biased region" description="Low complexity" evidence="1">
    <location>
        <begin position="84"/>
        <end position="93"/>
    </location>
</feature>
<dbReference type="EMBL" id="BAABBO010000021">
    <property type="protein sequence ID" value="GAA3977456.1"/>
    <property type="molecule type" value="Genomic_DNA"/>
</dbReference>
<evidence type="ECO:0000256" key="1">
    <source>
        <dbReference type="SAM" id="MobiDB-lite"/>
    </source>
</evidence>
<evidence type="ECO:0000313" key="3">
    <source>
        <dbReference type="EMBL" id="GAA3977456.1"/>
    </source>
</evidence>